<gene>
    <name evidence="2" type="ORF">SEPMUDRAFT_54683</name>
</gene>
<dbReference type="GO" id="GO:0003677">
    <property type="term" value="F:DNA binding"/>
    <property type="evidence" value="ECO:0007669"/>
    <property type="project" value="InterPro"/>
</dbReference>
<dbReference type="GeneID" id="27906449"/>
<protein>
    <recommendedName>
        <fullName evidence="1">Core Histone H2A/H2B/H3 domain-containing protein</fullName>
    </recommendedName>
</protein>
<evidence type="ECO:0000313" key="3">
    <source>
        <dbReference type="Proteomes" id="UP000016931"/>
    </source>
</evidence>
<dbReference type="Proteomes" id="UP000016931">
    <property type="component" value="Unassembled WGS sequence"/>
</dbReference>
<dbReference type="HOGENOM" id="CLU_078295_5_4_1"/>
<dbReference type="GO" id="GO:0046982">
    <property type="term" value="F:protein heterodimerization activity"/>
    <property type="evidence" value="ECO:0007669"/>
    <property type="project" value="InterPro"/>
</dbReference>
<keyword evidence="3" id="KW-1185">Reference proteome</keyword>
<name>M3C8M5_SPHMS</name>
<feature type="domain" description="Core Histone H2A/H2B/H3" evidence="1">
    <location>
        <begin position="1"/>
        <end position="46"/>
    </location>
</feature>
<feature type="non-terminal residue" evidence="2">
    <location>
        <position position="1"/>
    </location>
</feature>
<reference evidence="2 3" key="1">
    <citation type="journal article" date="2012" name="PLoS Pathog.">
        <title>Diverse lifestyles and strategies of plant pathogenesis encoded in the genomes of eighteen Dothideomycetes fungi.</title>
        <authorList>
            <person name="Ohm R.A."/>
            <person name="Feau N."/>
            <person name="Henrissat B."/>
            <person name="Schoch C.L."/>
            <person name="Horwitz B.A."/>
            <person name="Barry K.W."/>
            <person name="Condon B.J."/>
            <person name="Copeland A.C."/>
            <person name="Dhillon B."/>
            <person name="Glaser F."/>
            <person name="Hesse C.N."/>
            <person name="Kosti I."/>
            <person name="LaButti K."/>
            <person name="Lindquist E.A."/>
            <person name="Lucas S."/>
            <person name="Salamov A.A."/>
            <person name="Bradshaw R.E."/>
            <person name="Ciuffetti L."/>
            <person name="Hamelin R.C."/>
            <person name="Kema G.H.J."/>
            <person name="Lawrence C."/>
            <person name="Scott J.A."/>
            <person name="Spatafora J.W."/>
            <person name="Turgeon B.G."/>
            <person name="de Wit P.J.G.M."/>
            <person name="Zhong S."/>
            <person name="Goodwin S.B."/>
            <person name="Grigoriev I.V."/>
        </authorList>
    </citation>
    <scope>NUCLEOTIDE SEQUENCE [LARGE SCALE GENOMIC DNA]</scope>
    <source>
        <strain evidence="2 3">SO2202</strain>
    </source>
</reference>
<dbReference type="EMBL" id="KB456272">
    <property type="protein sequence ID" value="EMF08240.1"/>
    <property type="molecule type" value="Genomic_DNA"/>
</dbReference>
<accession>M3C8M5</accession>
<dbReference type="Gene3D" id="1.10.20.10">
    <property type="entry name" value="Histone, subunit A"/>
    <property type="match status" value="1"/>
</dbReference>
<dbReference type="RefSeq" id="XP_016756361.1">
    <property type="nucleotide sequence ID" value="XM_016909312.1"/>
</dbReference>
<dbReference type="SUPFAM" id="SSF47113">
    <property type="entry name" value="Histone-fold"/>
    <property type="match status" value="1"/>
</dbReference>
<proteinExistence type="predicted"/>
<dbReference type="STRING" id="692275.M3C8M5"/>
<organism evidence="2 3">
    <name type="scientific">Sphaerulina musiva (strain SO2202)</name>
    <name type="common">Poplar stem canker fungus</name>
    <name type="synonym">Septoria musiva</name>
    <dbReference type="NCBI Taxonomy" id="692275"/>
    <lineage>
        <taxon>Eukaryota</taxon>
        <taxon>Fungi</taxon>
        <taxon>Dikarya</taxon>
        <taxon>Ascomycota</taxon>
        <taxon>Pezizomycotina</taxon>
        <taxon>Dothideomycetes</taxon>
        <taxon>Dothideomycetidae</taxon>
        <taxon>Mycosphaerellales</taxon>
        <taxon>Mycosphaerellaceae</taxon>
        <taxon>Sphaerulina</taxon>
    </lineage>
</organism>
<evidence type="ECO:0000259" key="1">
    <source>
        <dbReference type="Pfam" id="PF00125"/>
    </source>
</evidence>
<dbReference type="InterPro" id="IPR009072">
    <property type="entry name" value="Histone-fold"/>
</dbReference>
<dbReference type="InterPro" id="IPR007125">
    <property type="entry name" value="H2A/H2B/H3"/>
</dbReference>
<dbReference type="AlphaFoldDB" id="M3C8M5"/>
<dbReference type="Pfam" id="PF00125">
    <property type="entry name" value="Histone"/>
    <property type="match status" value="1"/>
</dbReference>
<sequence>LRIQASALGVLQEYAKSLLVRIFTSANLLAIYAKRVTLQGKDIECLRSLLKE</sequence>
<evidence type="ECO:0000313" key="2">
    <source>
        <dbReference type="EMBL" id="EMF08240.1"/>
    </source>
</evidence>